<dbReference type="AlphaFoldDB" id="A0A6G1LZC3"/>
<comment type="caution">
    <text evidence="1">The sequence shown here is derived from an EMBL/GenBank/DDBJ whole genome shotgun (WGS) entry which is preliminary data.</text>
</comment>
<dbReference type="Proteomes" id="UP000614610">
    <property type="component" value="Unassembled WGS sequence"/>
</dbReference>
<proteinExistence type="predicted"/>
<dbReference type="EMBL" id="WIWT01000037">
    <property type="protein sequence ID" value="KAF3210502.1"/>
    <property type="molecule type" value="Genomic_DNA"/>
</dbReference>
<organism evidence="1 3">
    <name type="scientific">Orbilia oligospora</name>
    <name type="common">Nematode-trapping fungus</name>
    <name type="synonym">Arthrobotrys oligospora</name>
    <dbReference type="NCBI Taxonomy" id="2813651"/>
    <lineage>
        <taxon>Eukaryota</taxon>
        <taxon>Fungi</taxon>
        <taxon>Dikarya</taxon>
        <taxon>Ascomycota</taxon>
        <taxon>Pezizomycotina</taxon>
        <taxon>Orbiliomycetes</taxon>
        <taxon>Orbiliales</taxon>
        <taxon>Orbiliaceae</taxon>
        <taxon>Orbilia</taxon>
    </lineage>
</organism>
<dbReference type="EMBL" id="WIPF01000168">
    <property type="protein sequence ID" value="KAF3202353.1"/>
    <property type="molecule type" value="Genomic_DNA"/>
</dbReference>
<evidence type="ECO:0000313" key="2">
    <source>
        <dbReference type="EMBL" id="KAF3210502.1"/>
    </source>
</evidence>
<protein>
    <submittedName>
        <fullName evidence="1">Uncharacterized protein</fullName>
    </submittedName>
</protein>
<accession>A0A6G1LZC3</accession>
<gene>
    <name evidence="1" type="ORF">TWF191_002972</name>
    <name evidence="2" type="ORF">TWF679_006706</name>
</gene>
<evidence type="ECO:0000313" key="1">
    <source>
        <dbReference type="EMBL" id="KAF3202353.1"/>
    </source>
</evidence>
<sequence length="120" mass="13708">MENLAQKYIYTLMSRSIPHDSGGATTRNALVDLQDSFKFSLAAFLLKTPGFLSAGGFLLEPFGSVFSHHLSFIDVYGYYPREHPLRRIGCRHKATLLQASIFNCPEAQEHCRRHITRKRH</sequence>
<dbReference type="Proteomes" id="UP000483672">
    <property type="component" value="Unassembled WGS sequence"/>
</dbReference>
<reference evidence="1 3" key="1">
    <citation type="submission" date="2019-06" db="EMBL/GenBank/DDBJ databases">
        <authorList>
            <person name="Palmer J.M."/>
        </authorList>
    </citation>
    <scope>NUCLEOTIDE SEQUENCE [LARGE SCALE GENOMIC DNA]</scope>
    <source>
        <strain evidence="1 3">TWF191</strain>
        <strain evidence="2">TWF679</strain>
    </source>
</reference>
<name>A0A6G1LZC3_ORBOL</name>
<evidence type="ECO:0000313" key="3">
    <source>
        <dbReference type="Proteomes" id="UP000483672"/>
    </source>
</evidence>